<evidence type="ECO:0008006" key="4">
    <source>
        <dbReference type="Google" id="ProtNLM"/>
    </source>
</evidence>
<sequence length="112" mass="11905">MAGFFSVEHAAVKGHASNLQDAVGKFTSNSSEFESAMEDLLGKIDGGAKEALSGLKDQWKSAADQVNKALGQLGARTEQVSSDYTRGESDQNDTVRSAGAHMNFHDAENTNI</sequence>
<dbReference type="AlphaFoldDB" id="H0QYA3"/>
<evidence type="ECO:0000313" key="3">
    <source>
        <dbReference type="Proteomes" id="UP000035034"/>
    </source>
</evidence>
<reference evidence="2 3" key="1">
    <citation type="submission" date="2011-12" db="EMBL/GenBank/DDBJ databases">
        <title>Whole genome shotgun sequence of Gordonia effusa NBRC 100432.</title>
        <authorList>
            <person name="Yoshida I."/>
            <person name="Takarada H."/>
            <person name="Hosoyama A."/>
            <person name="Tsuchikane K."/>
            <person name="Katsumata H."/>
            <person name="Yamazaki S."/>
            <person name="Fujita N."/>
        </authorList>
    </citation>
    <scope>NUCLEOTIDE SEQUENCE [LARGE SCALE GENOMIC DNA]</scope>
    <source>
        <strain evidence="2 3">NBRC 100432</strain>
    </source>
</reference>
<organism evidence="2 3">
    <name type="scientific">Gordonia effusa NBRC 100432</name>
    <dbReference type="NCBI Taxonomy" id="1077974"/>
    <lineage>
        <taxon>Bacteria</taxon>
        <taxon>Bacillati</taxon>
        <taxon>Actinomycetota</taxon>
        <taxon>Actinomycetes</taxon>
        <taxon>Mycobacteriales</taxon>
        <taxon>Gordoniaceae</taxon>
        <taxon>Gordonia</taxon>
    </lineage>
</organism>
<gene>
    <name evidence="2" type="ORF">GOEFS_039_00380</name>
</gene>
<feature type="compositionally biased region" description="Basic and acidic residues" evidence="1">
    <location>
        <begin position="103"/>
        <end position="112"/>
    </location>
</feature>
<dbReference type="EMBL" id="BAEH01000039">
    <property type="protein sequence ID" value="GAB17804.1"/>
    <property type="molecule type" value="Genomic_DNA"/>
</dbReference>
<dbReference type="STRING" id="1077974.GOEFS_039_00380"/>
<keyword evidence="3" id="KW-1185">Reference proteome</keyword>
<dbReference type="SUPFAM" id="SSF140453">
    <property type="entry name" value="EsxAB dimer-like"/>
    <property type="match status" value="1"/>
</dbReference>
<proteinExistence type="predicted"/>
<accession>H0QYA3</accession>
<dbReference type="InterPro" id="IPR036689">
    <property type="entry name" value="ESAT-6-like_sf"/>
</dbReference>
<evidence type="ECO:0000313" key="2">
    <source>
        <dbReference type="EMBL" id="GAB17804.1"/>
    </source>
</evidence>
<dbReference type="Proteomes" id="UP000035034">
    <property type="component" value="Unassembled WGS sequence"/>
</dbReference>
<name>H0QYA3_9ACTN</name>
<feature type="region of interest" description="Disordered" evidence="1">
    <location>
        <begin position="73"/>
        <end position="112"/>
    </location>
</feature>
<dbReference type="InterPro" id="IPR010310">
    <property type="entry name" value="T7SS_ESAT-6-like"/>
</dbReference>
<evidence type="ECO:0000256" key="1">
    <source>
        <dbReference type="SAM" id="MobiDB-lite"/>
    </source>
</evidence>
<dbReference type="RefSeq" id="WP_007317141.1">
    <property type="nucleotide sequence ID" value="NZ_BAEH01000039.1"/>
</dbReference>
<protein>
    <recommendedName>
        <fullName evidence="4">WXG100 family type VII secretion target</fullName>
    </recommendedName>
</protein>
<comment type="caution">
    <text evidence="2">The sequence shown here is derived from an EMBL/GenBank/DDBJ whole genome shotgun (WGS) entry which is preliminary data.</text>
</comment>
<dbReference type="Gene3D" id="1.10.287.1060">
    <property type="entry name" value="ESAT-6-like"/>
    <property type="match status" value="1"/>
</dbReference>
<dbReference type="Pfam" id="PF06013">
    <property type="entry name" value="WXG100"/>
    <property type="match status" value="1"/>
</dbReference>